<name>A0ABR4IH74_9EURO</name>
<dbReference type="EMBL" id="JBFXLS010000026">
    <property type="protein sequence ID" value="KAL2827124.1"/>
    <property type="molecule type" value="Genomic_DNA"/>
</dbReference>
<evidence type="ECO:0000313" key="1">
    <source>
        <dbReference type="EMBL" id="KAL2827124.1"/>
    </source>
</evidence>
<accession>A0ABR4IH74</accession>
<protein>
    <submittedName>
        <fullName evidence="1">Uncharacterized protein</fullName>
    </submittedName>
</protein>
<sequence length="173" mass="19197">MSNRVPVMSPEHFPYYFWYPEAALGFGDYFGLYNELCLLPDVAIAEEARDSKAGQAIYEAIMKGPVQYAYMDDYNCCLRLHPLASAYLNRDTCVHSTLDKKQSLGLYGDSPLLTEVVIDITEDCCIDINGVIPYVRPVDPHAVALLSSPLPADLPTVDKDLLTLMAAWSGNIN</sequence>
<gene>
    <name evidence="1" type="ORF">BDW59DRAFT_160410</name>
</gene>
<organism evidence="1 2">
    <name type="scientific">Aspergillus cavernicola</name>
    <dbReference type="NCBI Taxonomy" id="176166"/>
    <lineage>
        <taxon>Eukaryota</taxon>
        <taxon>Fungi</taxon>
        <taxon>Dikarya</taxon>
        <taxon>Ascomycota</taxon>
        <taxon>Pezizomycotina</taxon>
        <taxon>Eurotiomycetes</taxon>
        <taxon>Eurotiomycetidae</taxon>
        <taxon>Eurotiales</taxon>
        <taxon>Aspergillaceae</taxon>
        <taxon>Aspergillus</taxon>
        <taxon>Aspergillus subgen. Nidulantes</taxon>
    </lineage>
</organism>
<keyword evidence="2" id="KW-1185">Reference proteome</keyword>
<proteinExistence type="predicted"/>
<dbReference type="Proteomes" id="UP001610335">
    <property type="component" value="Unassembled WGS sequence"/>
</dbReference>
<evidence type="ECO:0000313" key="2">
    <source>
        <dbReference type="Proteomes" id="UP001610335"/>
    </source>
</evidence>
<reference evidence="1 2" key="1">
    <citation type="submission" date="2024-07" db="EMBL/GenBank/DDBJ databases">
        <title>Section-level genome sequencing and comparative genomics of Aspergillus sections Usti and Cavernicolus.</title>
        <authorList>
            <consortium name="Lawrence Berkeley National Laboratory"/>
            <person name="Nybo J.L."/>
            <person name="Vesth T.C."/>
            <person name="Theobald S."/>
            <person name="Frisvad J.C."/>
            <person name="Larsen T.O."/>
            <person name="Kjaerboelling I."/>
            <person name="Rothschild-Mancinelli K."/>
            <person name="Lyhne E.K."/>
            <person name="Kogle M.E."/>
            <person name="Barry K."/>
            <person name="Clum A."/>
            <person name="Na H."/>
            <person name="Ledsgaard L."/>
            <person name="Lin J."/>
            <person name="Lipzen A."/>
            <person name="Kuo A."/>
            <person name="Riley R."/>
            <person name="Mondo S."/>
            <person name="LaButti K."/>
            <person name="Haridas S."/>
            <person name="Pangalinan J."/>
            <person name="Salamov A.A."/>
            <person name="Simmons B.A."/>
            <person name="Magnuson J.K."/>
            <person name="Chen J."/>
            <person name="Drula E."/>
            <person name="Henrissat B."/>
            <person name="Wiebenga A."/>
            <person name="Lubbers R.J."/>
            <person name="Gomes A.C."/>
            <person name="Makela M.R."/>
            <person name="Stajich J."/>
            <person name="Grigoriev I.V."/>
            <person name="Mortensen U.H."/>
            <person name="De vries R.P."/>
            <person name="Baker S.E."/>
            <person name="Andersen M.R."/>
        </authorList>
    </citation>
    <scope>NUCLEOTIDE SEQUENCE [LARGE SCALE GENOMIC DNA]</scope>
    <source>
        <strain evidence="1 2">CBS 600.67</strain>
    </source>
</reference>
<comment type="caution">
    <text evidence="1">The sequence shown here is derived from an EMBL/GenBank/DDBJ whole genome shotgun (WGS) entry which is preliminary data.</text>
</comment>